<dbReference type="PANTHER" id="PTHR37828">
    <property type="entry name" value="GSR2449 PROTEIN"/>
    <property type="match status" value="1"/>
</dbReference>
<dbReference type="AlphaFoldDB" id="A0A089M3V0"/>
<proteinExistence type="inferred from homology"/>
<dbReference type="KEGG" id="pgm:PGRAT_13095"/>
<comment type="similarity">
    <text evidence="1">Belongs to the YciI family.</text>
</comment>
<dbReference type="InterPro" id="IPR011008">
    <property type="entry name" value="Dimeric_a/b-barrel"/>
</dbReference>
<dbReference type="InterPro" id="IPR005545">
    <property type="entry name" value="YCII"/>
</dbReference>
<accession>A0A089M3V0</accession>
<evidence type="ECO:0000256" key="1">
    <source>
        <dbReference type="ARBA" id="ARBA00007689"/>
    </source>
</evidence>
<protein>
    <submittedName>
        <fullName evidence="3">GTP cyclohydrolase</fullName>
    </submittedName>
</protein>
<dbReference type="PANTHER" id="PTHR37828:SF1">
    <property type="entry name" value="YCII-RELATED DOMAIN-CONTAINING PROTEIN"/>
    <property type="match status" value="1"/>
</dbReference>
<organism evidence="3 4">
    <name type="scientific">Paenibacillus graminis</name>
    <dbReference type="NCBI Taxonomy" id="189425"/>
    <lineage>
        <taxon>Bacteria</taxon>
        <taxon>Bacillati</taxon>
        <taxon>Bacillota</taxon>
        <taxon>Bacilli</taxon>
        <taxon>Bacillales</taxon>
        <taxon>Paenibacillaceae</taxon>
        <taxon>Paenibacillus</taxon>
    </lineage>
</organism>
<dbReference type="Proteomes" id="UP000029500">
    <property type="component" value="Chromosome"/>
</dbReference>
<dbReference type="eggNOG" id="COG2350">
    <property type="taxonomic scope" value="Bacteria"/>
</dbReference>
<dbReference type="Gene3D" id="3.30.70.1060">
    <property type="entry name" value="Dimeric alpha+beta barrel"/>
    <property type="match status" value="1"/>
</dbReference>
<dbReference type="HOGENOM" id="CLU_110355_6_1_9"/>
<feature type="domain" description="YCII-related" evidence="2">
    <location>
        <begin position="1"/>
        <end position="81"/>
    </location>
</feature>
<dbReference type="STRING" id="189425.PGRAT_13095"/>
<gene>
    <name evidence="3" type="ORF">PGRAT_13095</name>
</gene>
<dbReference type="EMBL" id="CP009287">
    <property type="protein sequence ID" value="AIQ68446.1"/>
    <property type="molecule type" value="Genomic_DNA"/>
</dbReference>
<evidence type="ECO:0000313" key="3">
    <source>
        <dbReference type="EMBL" id="AIQ68446.1"/>
    </source>
</evidence>
<dbReference type="Pfam" id="PF03795">
    <property type="entry name" value="YCII"/>
    <property type="match status" value="1"/>
</dbReference>
<dbReference type="SUPFAM" id="SSF54909">
    <property type="entry name" value="Dimeric alpha+beta barrel"/>
    <property type="match status" value="1"/>
</dbReference>
<reference evidence="3 4" key="1">
    <citation type="submission" date="2014-08" db="EMBL/GenBank/DDBJ databases">
        <title>Comparative genomics of the Paenibacillus odorifer group.</title>
        <authorList>
            <person name="den Bakker H.C."/>
            <person name="Tsai Y.-C."/>
            <person name="Martin N."/>
            <person name="Korlach J."/>
            <person name="Wiedmann M."/>
        </authorList>
    </citation>
    <scope>NUCLEOTIDE SEQUENCE [LARGE SCALE GENOMIC DNA]</scope>
    <source>
        <strain evidence="3 4">DSM 15220</strain>
    </source>
</reference>
<keyword evidence="3" id="KW-0378">Hydrolase</keyword>
<dbReference type="RefSeq" id="WP_025706792.1">
    <property type="nucleotide sequence ID" value="NZ_CP009287.1"/>
</dbReference>
<keyword evidence="4" id="KW-1185">Reference proteome</keyword>
<dbReference type="GO" id="GO:0016787">
    <property type="term" value="F:hydrolase activity"/>
    <property type="evidence" value="ECO:0007669"/>
    <property type="project" value="UniProtKB-KW"/>
</dbReference>
<dbReference type="OrthoDB" id="9814407at2"/>
<name>A0A089M3V0_9BACL</name>
<sequence>MFIVNLSYIKSISEVENHLEEHVRFLEKYYNSNKFIFSGRKVPRTGGVILINATSKEELDFILKEDPFYQNKIAQYEVIEVEITKYDDRFATFLMKE</sequence>
<evidence type="ECO:0000313" key="4">
    <source>
        <dbReference type="Proteomes" id="UP000029500"/>
    </source>
</evidence>
<evidence type="ECO:0000259" key="2">
    <source>
        <dbReference type="Pfam" id="PF03795"/>
    </source>
</evidence>